<dbReference type="GO" id="GO:0005737">
    <property type="term" value="C:cytoplasm"/>
    <property type="evidence" value="ECO:0007669"/>
    <property type="project" value="TreeGrafter"/>
</dbReference>
<dbReference type="PRINTS" id="PR00368">
    <property type="entry name" value="FADPNR"/>
</dbReference>
<keyword evidence="3" id="KW-0274">FAD</keyword>
<protein>
    <submittedName>
        <fullName evidence="7">FAD-dependent oxidoreductase</fullName>
    </submittedName>
</protein>
<dbReference type="RefSeq" id="WP_198108711.1">
    <property type="nucleotide sequence ID" value="NZ_JAEDWX010000012.1"/>
</dbReference>
<organism evidence="7 8">
    <name type="scientific">Burkholderia vietnamiensis</name>
    <dbReference type="NCBI Taxonomy" id="60552"/>
    <lineage>
        <taxon>Bacteria</taxon>
        <taxon>Pseudomonadati</taxon>
        <taxon>Pseudomonadota</taxon>
        <taxon>Betaproteobacteria</taxon>
        <taxon>Burkholderiales</taxon>
        <taxon>Burkholderiaceae</taxon>
        <taxon>Burkholderia</taxon>
        <taxon>Burkholderia cepacia complex</taxon>
    </lineage>
</organism>
<dbReference type="InterPro" id="IPR016156">
    <property type="entry name" value="FAD/NAD-linked_Rdtase_dimer_sf"/>
</dbReference>
<reference evidence="7" key="1">
    <citation type="submission" date="2023-07" db="EMBL/GenBank/DDBJ databases">
        <title>A collection of bacterial strains from the Burkholderia cepacia Research Laboratory and Repository.</title>
        <authorList>
            <person name="Lipuma J."/>
            <person name="Spilker T."/>
            <person name="Caverly L."/>
        </authorList>
    </citation>
    <scope>NUCLEOTIDE SEQUENCE</scope>
    <source>
        <strain evidence="7">AU44268</strain>
    </source>
</reference>
<dbReference type="Proteomes" id="UP001171620">
    <property type="component" value="Unassembled WGS sequence"/>
</dbReference>
<dbReference type="GO" id="GO:0016651">
    <property type="term" value="F:oxidoreductase activity, acting on NAD(P)H"/>
    <property type="evidence" value="ECO:0007669"/>
    <property type="project" value="TreeGrafter"/>
</dbReference>
<proteinExistence type="predicted"/>
<feature type="domain" description="Reductase C-terminal" evidence="6">
    <location>
        <begin position="331"/>
        <end position="411"/>
    </location>
</feature>
<keyword evidence="2" id="KW-0285">Flavoprotein</keyword>
<gene>
    <name evidence="7" type="ORF">QZM33_09140</name>
</gene>
<evidence type="ECO:0000256" key="2">
    <source>
        <dbReference type="ARBA" id="ARBA00022630"/>
    </source>
</evidence>
<evidence type="ECO:0000256" key="1">
    <source>
        <dbReference type="ARBA" id="ARBA00001974"/>
    </source>
</evidence>
<evidence type="ECO:0000256" key="4">
    <source>
        <dbReference type="ARBA" id="ARBA00023002"/>
    </source>
</evidence>
<evidence type="ECO:0000259" key="6">
    <source>
        <dbReference type="Pfam" id="PF14759"/>
    </source>
</evidence>
<dbReference type="PRINTS" id="PR00411">
    <property type="entry name" value="PNDRDTASEI"/>
</dbReference>
<dbReference type="InterPro" id="IPR050446">
    <property type="entry name" value="FAD-oxidoreductase/Apoptosis"/>
</dbReference>
<dbReference type="InterPro" id="IPR036188">
    <property type="entry name" value="FAD/NAD-bd_sf"/>
</dbReference>
<dbReference type="Gene3D" id="3.50.50.60">
    <property type="entry name" value="FAD/NAD(P)-binding domain"/>
    <property type="match status" value="2"/>
</dbReference>
<evidence type="ECO:0000259" key="5">
    <source>
        <dbReference type="Pfam" id="PF07992"/>
    </source>
</evidence>
<dbReference type="AlphaFoldDB" id="A0AAW7SVV8"/>
<evidence type="ECO:0000313" key="7">
    <source>
        <dbReference type="EMBL" id="MDN7795116.1"/>
    </source>
</evidence>
<dbReference type="EMBL" id="JAUJRV010000005">
    <property type="protein sequence ID" value="MDN7795116.1"/>
    <property type="molecule type" value="Genomic_DNA"/>
</dbReference>
<keyword evidence="4" id="KW-0560">Oxidoreductase</keyword>
<sequence length="420" mass="45013">MDATISASSISQGPVVVLGAGHAGCQFALALRQAGYRGALTLVDKEEHLPYQKPPLSKGFLTGTTRDEALRVKSDHFYVEHDIARKSGHVTRLDRIARHIHFADGTSLPYAHLVLAPGAVNRQLGCPGEGLEGVYSLRNLDDARRLREALVAGRQAVVIGAGFIGLEFSASARALGLSVHVIDTASRPMQRAVSAMTANVCQDEHACNGVSFKFDAVVTEIAGQHGRVCGVRCSDGTEIAADLVLVAVGVTPEIELASQAGLNVSNGILVDDLLTTSDPDISAIGDAASFPYAPVGERIRLESVQNSIEQARTVASRLMGRPRPFAFLPSFWSDQGTLKLQITGITRPADDAIRLSHDSQLSFSTLLFRNGRLEAVESLNRPSDQLAAKRILAQTIRPEIDEVHNPGFDLTVWASNNQST</sequence>
<dbReference type="InterPro" id="IPR023753">
    <property type="entry name" value="FAD/NAD-binding_dom"/>
</dbReference>
<name>A0AAW7SVV8_BURVI</name>
<dbReference type="Pfam" id="PF07992">
    <property type="entry name" value="Pyr_redox_2"/>
    <property type="match status" value="1"/>
</dbReference>
<accession>A0AAW7SVV8</accession>
<dbReference type="InterPro" id="IPR028202">
    <property type="entry name" value="Reductase_C"/>
</dbReference>
<evidence type="ECO:0000313" key="8">
    <source>
        <dbReference type="Proteomes" id="UP001171620"/>
    </source>
</evidence>
<dbReference type="Pfam" id="PF14759">
    <property type="entry name" value="Reductase_C"/>
    <property type="match status" value="1"/>
</dbReference>
<dbReference type="Gene3D" id="3.30.390.30">
    <property type="match status" value="1"/>
</dbReference>
<comment type="caution">
    <text evidence="7">The sequence shown here is derived from an EMBL/GenBank/DDBJ whole genome shotgun (WGS) entry which is preliminary data.</text>
</comment>
<dbReference type="PANTHER" id="PTHR43557:SF2">
    <property type="entry name" value="RIESKE DOMAIN-CONTAINING PROTEIN-RELATED"/>
    <property type="match status" value="1"/>
</dbReference>
<evidence type="ECO:0000256" key="3">
    <source>
        <dbReference type="ARBA" id="ARBA00022827"/>
    </source>
</evidence>
<dbReference type="PANTHER" id="PTHR43557">
    <property type="entry name" value="APOPTOSIS-INDUCING FACTOR 1"/>
    <property type="match status" value="1"/>
</dbReference>
<comment type="cofactor">
    <cofactor evidence="1">
        <name>FAD</name>
        <dbReference type="ChEBI" id="CHEBI:57692"/>
    </cofactor>
</comment>
<dbReference type="SUPFAM" id="SSF55424">
    <property type="entry name" value="FAD/NAD-linked reductases, dimerisation (C-terminal) domain"/>
    <property type="match status" value="1"/>
</dbReference>
<feature type="domain" description="FAD/NAD(P)-binding" evidence="5">
    <location>
        <begin position="15"/>
        <end position="311"/>
    </location>
</feature>
<dbReference type="SUPFAM" id="SSF51905">
    <property type="entry name" value="FAD/NAD(P)-binding domain"/>
    <property type="match status" value="1"/>
</dbReference>